<dbReference type="EMBL" id="ABEU02000025">
    <property type="protein sequence ID" value="PNR27410.1"/>
    <property type="molecule type" value="Genomic_DNA"/>
</dbReference>
<feature type="region of interest" description="Disordered" evidence="6">
    <location>
        <begin position="429"/>
        <end position="542"/>
    </location>
</feature>
<evidence type="ECO:0000256" key="5">
    <source>
        <dbReference type="ARBA" id="ARBA00023242"/>
    </source>
</evidence>
<evidence type="ECO:0000313" key="8">
    <source>
        <dbReference type="EMBL" id="PNR27410.1"/>
    </source>
</evidence>
<dbReference type="RefSeq" id="XP_024364841.1">
    <property type="nucleotide sequence ID" value="XM_024509073.2"/>
</dbReference>
<feature type="compositionally biased region" description="Polar residues" evidence="6">
    <location>
        <begin position="433"/>
        <end position="443"/>
    </location>
</feature>
<keyword evidence="4" id="KW-0804">Transcription</keyword>
<keyword evidence="3" id="KW-0238">DNA-binding</keyword>
<evidence type="ECO:0000256" key="2">
    <source>
        <dbReference type="ARBA" id="ARBA00023015"/>
    </source>
</evidence>
<dbReference type="SMART" id="SM00380">
    <property type="entry name" value="AP2"/>
    <property type="match status" value="1"/>
</dbReference>
<dbReference type="InterPro" id="IPR036955">
    <property type="entry name" value="AP2/ERF_dom_sf"/>
</dbReference>
<dbReference type="InterPro" id="IPR016177">
    <property type="entry name" value="DNA-bd_dom_sf"/>
</dbReference>
<dbReference type="EnsemblPlants" id="Pp3c25_4250V3.1">
    <property type="protein sequence ID" value="PAC:32980884.CDS.1"/>
    <property type="gene ID" value="Pp3c25_4250"/>
</dbReference>
<dbReference type="InterPro" id="IPR001471">
    <property type="entry name" value="AP2/ERF_dom"/>
</dbReference>
<dbReference type="FunFam" id="3.30.730.10:FF:000001">
    <property type="entry name" value="Ethylene-responsive transcription factor 2"/>
    <property type="match status" value="1"/>
</dbReference>
<dbReference type="PRINTS" id="PR00367">
    <property type="entry name" value="ETHRSPELEMNT"/>
</dbReference>
<dbReference type="Gene3D" id="3.30.730.10">
    <property type="entry name" value="AP2/ERF domain"/>
    <property type="match status" value="1"/>
</dbReference>
<reference evidence="9" key="3">
    <citation type="submission" date="2020-12" db="UniProtKB">
        <authorList>
            <consortium name="EnsemblPlants"/>
        </authorList>
    </citation>
    <scope>IDENTIFICATION</scope>
</reference>
<dbReference type="GeneID" id="112277106"/>
<feature type="compositionally biased region" description="Low complexity" evidence="6">
    <location>
        <begin position="521"/>
        <end position="533"/>
    </location>
</feature>
<feature type="domain" description="AP2/ERF" evidence="7">
    <location>
        <begin position="338"/>
        <end position="395"/>
    </location>
</feature>
<dbReference type="KEGG" id="ppp:112277106"/>
<dbReference type="Gramene" id="Pp3c25_4250V3.1">
    <property type="protein sequence ID" value="PAC:32980884.CDS.1"/>
    <property type="gene ID" value="Pp3c25_4250"/>
</dbReference>
<dbReference type="GO" id="GO:0003700">
    <property type="term" value="F:DNA-binding transcription factor activity"/>
    <property type="evidence" value="ECO:0007669"/>
    <property type="project" value="InterPro"/>
</dbReference>
<dbReference type="PaxDb" id="3218-PP1S340_16V6.1"/>
<dbReference type="PANTHER" id="PTHR31677">
    <property type="entry name" value="AP2 DOMAIN CLASS TRANSCRIPTION FACTOR"/>
    <property type="match status" value="1"/>
</dbReference>
<dbReference type="Proteomes" id="UP000006727">
    <property type="component" value="Chromosome 25"/>
</dbReference>
<evidence type="ECO:0000256" key="4">
    <source>
        <dbReference type="ARBA" id="ARBA00023163"/>
    </source>
</evidence>
<dbReference type="EnsemblPlants" id="Pp3c25_4250V3.2">
    <property type="protein sequence ID" value="PAC:32980885.CDS.1"/>
    <property type="gene ID" value="Pp3c25_4250"/>
</dbReference>
<dbReference type="AlphaFoldDB" id="A0A2K1IDR5"/>
<comment type="subcellular location">
    <subcellularLocation>
        <location evidence="1">Nucleus</location>
    </subcellularLocation>
</comment>
<reference evidence="8 10" key="1">
    <citation type="journal article" date="2008" name="Science">
        <title>The Physcomitrella genome reveals evolutionary insights into the conquest of land by plants.</title>
        <authorList>
            <person name="Rensing S."/>
            <person name="Lang D."/>
            <person name="Zimmer A."/>
            <person name="Terry A."/>
            <person name="Salamov A."/>
            <person name="Shapiro H."/>
            <person name="Nishiyama T."/>
            <person name="Perroud P.-F."/>
            <person name="Lindquist E."/>
            <person name="Kamisugi Y."/>
            <person name="Tanahashi T."/>
            <person name="Sakakibara K."/>
            <person name="Fujita T."/>
            <person name="Oishi K."/>
            <person name="Shin-I T."/>
            <person name="Kuroki Y."/>
            <person name="Toyoda A."/>
            <person name="Suzuki Y."/>
            <person name="Hashimoto A."/>
            <person name="Yamaguchi K."/>
            <person name="Sugano A."/>
            <person name="Kohara Y."/>
            <person name="Fujiyama A."/>
            <person name="Anterola A."/>
            <person name="Aoki S."/>
            <person name="Ashton N."/>
            <person name="Barbazuk W.B."/>
            <person name="Barker E."/>
            <person name="Bennetzen J."/>
            <person name="Bezanilla M."/>
            <person name="Blankenship R."/>
            <person name="Cho S.H."/>
            <person name="Dutcher S."/>
            <person name="Estelle M."/>
            <person name="Fawcett J.A."/>
            <person name="Gundlach H."/>
            <person name="Hanada K."/>
            <person name="Heyl A."/>
            <person name="Hicks K.A."/>
            <person name="Hugh J."/>
            <person name="Lohr M."/>
            <person name="Mayer K."/>
            <person name="Melkozernov A."/>
            <person name="Murata T."/>
            <person name="Nelson D."/>
            <person name="Pils B."/>
            <person name="Prigge M."/>
            <person name="Reiss B."/>
            <person name="Renner T."/>
            <person name="Rombauts S."/>
            <person name="Rushton P."/>
            <person name="Sanderfoot A."/>
            <person name="Schween G."/>
            <person name="Shiu S.-H."/>
            <person name="Stueber K."/>
            <person name="Theodoulou F.L."/>
            <person name="Tu H."/>
            <person name="Van de Peer Y."/>
            <person name="Verrier P.J."/>
            <person name="Waters E."/>
            <person name="Wood A."/>
            <person name="Yang L."/>
            <person name="Cove D."/>
            <person name="Cuming A."/>
            <person name="Hasebe M."/>
            <person name="Lucas S."/>
            <person name="Mishler D.B."/>
            <person name="Reski R."/>
            <person name="Grigoriev I."/>
            <person name="Quatrano R.S."/>
            <person name="Boore J.L."/>
        </authorList>
    </citation>
    <scope>NUCLEOTIDE SEQUENCE [LARGE SCALE GENOMIC DNA]</scope>
    <source>
        <strain evidence="9 10">cv. Gransden 2004</strain>
    </source>
</reference>
<dbReference type="PROSITE" id="PS51032">
    <property type="entry name" value="AP2_ERF"/>
    <property type="match status" value="1"/>
</dbReference>
<proteinExistence type="predicted"/>
<evidence type="ECO:0000256" key="3">
    <source>
        <dbReference type="ARBA" id="ARBA00023125"/>
    </source>
</evidence>
<dbReference type="Gramene" id="Pp3c25_4250V3.2">
    <property type="protein sequence ID" value="PAC:32980885.CDS.1"/>
    <property type="gene ID" value="Pp3c25_4250"/>
</dbReference>
<dbReference type="GO" id="GO:0003677">
    <property type="term" value="F:DNA binding"/>
    <property type="evidence" value="ECO:0007669"/>
    <property type="project" value="UniProtKB-KW"/>
</dbReference>
<evidence type="ECO:0000256" key="6">
    <source>
        <dbReference type="SAM" id="MobiDB-lite"/>
    </source>
</evidence>
<keyword evidence="5" id="KW-0539">Nucleus</keyword>
<evidence type="ECO:0000256" key="1">
    <source>
        <dbReference type="ARBA" id="ARBA00004123"/>
    </source>
</evidence>
<accession>A0A2K1IDR5</accession>
<feature type="compositionally biased region" description="Polar residues" evidence="6">
    <location>
        <begin position="497"/>
        <end position="516"/>
    </location>
</feature>
<dbReference type="SUPFAM" id="SSF54171">
    <property type="entry name" value="DNA-binding domain"/>
    <property type="match status" value="1"/>
</dbReference>
<dbReference type="GO" id="GO:0005634">
    <property type="term" value="C:nucleus"/>
    <property type="evidence" value="ECO:0007669"/>
    <property type="project" value="UniProtKB-SubCell"/>
</dbReference>
<evidence type="ECO:0000313" key="10">
    <source>
        <dbReference type="Proteomes" id="UP000006727"/>
    </source>
</evidence>
<dbReference type="CDD" id="cd00018">
    <property type="entry name" value="AP2"/>
    <property type="match status" value="1"/>
</dbReference>
<gene>
    <name evidence="9" type="primary">LOC112277106</name>
    <name evidence="8" type="ORF">PHYPA_029562</name>
</gene>
<keyword evidence="10" id="KW-1185">Reference proteome</keyword>
<organism evidence="8">
    <name type="scientific">Physcomitrium patens</name>
    <name type="common">Spreading-leaved earth moss</name>
    <name type="synonym">Physcomitrella patens</name>
    <dbReference type="NCBI Taxonomy" id="3218"/>
    <lineage>
        <taxon>Eukaryota</taxon>
        <taxon>Viridiplantae</taxon>
        <taxon>Streptophyta</taxon>
        <taxon>Embryophyta</taxon>
        <taxon>Bryophyta</taxon>
        <taxon>Bryophytina</taxon>
        <taxon>Bryopsida</taxon>
        <taxon>Funariidae</taxon>
        <taxon>Funariales</taxon>
        <taxon>Funariaceae</taxon>
        <taxon>Physcomitrium</taxon>
    </lineage>
</organism>
<dbReference type="OrthoDB" id="10450240at2759"/>
<evidence type="ECO:0000259" key="7">
    <source>
        <dbReference type="PROSITE" id="PS51032"/>
    </source>
</evidence>
<dbReference type="PANTHER" id="PTHR31677:SF75">
    <property type="entry name" value="ETHYLENE-RESPONSIVE TRANSCRIPTION FACTOR ERF084"/>
    <property type="match status" value="1"/>
</dbReference>
<dbReference type="Pfam" id="PF00847">
    <property type="entry name" value="AP2"/>
    <property type="match status" value="1"/>
</dbReference>
<name>A0A2K1IDR5_PHYPA</name>
<protein>
    <recommendedName>
        <fullName evidence="7">AP2/ERF domain-containing protein</fullName>
    </recommendedName>
</protein>
<sequence length="542" mass="58356">MALHDLLVGSAAHTKRKWDTNLMSGAVKKEKIRSGILDEQLESVGGACMRCLAPAFTYLCKSCVSSLSDDNPDHHDSSGIHLHTRRSDNLAAQESFCRPDSKTWNQPQNSSSLSTGSMVSCNPAQLIYQETSWHQLSHLHHHLELSSLEYGNLQPPFLKSPTLPVAVSLVSGLEDVATSHDYGIGAVVGQHTLFGNLHPSRHFLDFPSKVIVGQCEPAPSKRQQQLLSANSSCAVGSVTAETAYTNNTSEASSQRGPFSVALQNVYSSSQVSTLDSEDLRVGHGRFGSGSHIGHHPYAYASAVTEEARPEAEHQYLSGSAMENATCSEGSPELVTRRAYRGVRKRPWGRWSAEIRDKIGKCRHWLGTFDTAEDAARAYDAAARRLRGAKARTNFELPATLLSPPPAESPDLLPGETMHARASRLLLKPGFPLSRSTSANSKHGQPTPADAAKFHAQATEETKPASNTSPMPSGQAVVCQGSNGMSELDLSNGYGSPKSCSSLDSTQESSATYNPSEAGTHFPPSRLFPSSRFSAVDSHPGRS</sequence>
<reference evidence="8 10" key="2">
    <citation type="journal article" date="2018" name="Plant J.">
        <title>The Physcomitrella patens chromosome-scale assembly reveals moss genome structure and evolution.</title>
        <authorList>
            <person name="Lang D."/>
            <person name="Ullrich K.K."/>
            <person name="Murat F."/>
            <person name="Fuchs J."/>
            <person name="Jenkins J."/>
            <person name="Haas F.B."/>
            <person name="Piednoel M."/>
            <person name="Gundlach H."/>
            <person name="Van Bel M."/>
            <person name="Meyberg R."/>
            <person name="Vives C."/>
            <person name="Morata J."/>
            <person name="Symeonidi A."/>
            <person name="Hiss M."/>
            <person name="Muchero W."/>
            <person name="Kamisugi Y."/>
            <person name="Saleh O."/>
            <person name="Blanc G."/>
            <person name="Decker E.L."/>
            <person name="van Gessel N."/>
            <person name="Grimwood J."/>
            <person name="Hayes R.D."/>
            <person name="Graham S.W."/>
            <person name="Gunter L.E."/>
            <person name="McDaniel S.F."/>
            <person name="Hoernstein S.N.W."/>
            <person name="Larsson A."/>
            <person name="Li F.W."/>
            <person name="Perroud P.F."/>
            <person name="Phillips J."/>
            <person name="Ranjan P."/>
            <person name="Rokshar D.S."/>
            <person name="Rothfels C.J."/>
            <person name="Schneider L."/>
            <person name="Shu S."/>
            <person name="Stevenson D.W."/>
            <person name="Thummler F."/>
            <person name="Tillich M."/>
            <person name="Villarreal Aguilar J.C."/>
            <person name="Widiez T."/>
            <person name="Wong G.K."/>
            <person name="Wymore A."/>
            <person name="Zhang Y."/>
            <person name="Zimmer A.D."/>
            <person name="Quatrano R.S."/>
            <person name="Mayer K.F.X."/>
            <person name="Goodstein D."/>
            <person name="Casacuberta J.M."/>
            <person name="Vandepoele K."/>
            <person name="Reski R."/>
            <person name="Cuming A.C."/>
            <person name="Tuskan G.A."/>
            <person name="Maumus F."/>
            <person name="Salse J."/>
            <person name="Schmutz J."/>
            <person name="Rensing S.A."/>
        </authorList>
    </citation>
    <scope>NUCLEOTIDE SEQUENCE [LARGE SCALE GENOMIC DNA]</scope>
    <source>
        <strain evidence="9 10">cv. Gransden 2004</strain>
    </source>
</reference>
<evidence type="ECO:0000313" key="9">
    <source>
        <dbReference type="EnsemblPlants" id="PAC:32980884.CDS.1"/>
    </source>
</evidence>
<keyword evidence="2" id="KW-0805">Transcription regulation</keyword>